<dbReference type="RefSeq" id="WP_115851789.1">
    <property type="nucleotide sequence ID" value="NZ_QTUC01000001.1"/>
</dbReference>
<gene>
    <name evidence="11" type="primary">thiM</name>
    <name evidence="12" type="ORF">DFJ64_0647</name>
</gene>
<evidence type="ECO:0000256" key="4">
    <source>
        <dbReference type="ARBA" id="ARBA00022679"/>
    </source>
</evidence>
<dbReference type="UniPathway" id="UPA00060">
    <property type="reaction ID" value="UER00139"/>
</dbReference>
<dbReference type="PRINTS" id="PR01099">
    <property type="entry name" value="HYETHTZKNASE"/>
</dbReference>
<dbReference type="PIRSF" id="PIRSF000513">
    <property type="entry name" value="Thz_kinase"/>
    <property type="match status" value="1"/>
</dbReference>
<feature type="binding site" evidence="11">
    <location>
        <position position="196"/>
    </location>
    <ligand>
        <name>substrate</name>
    </ligand>
</feature>
<dbReference type="GO" id="GO:0004417">
    <property type="term" value="F:hydroxyethylthiazole kinase activity"/>
    <property type="evidence" value="ECO:0007669"/>
    <property type="project" value="UniProtKB-UniRule"/>
</dbReference>
<evidence type="ECO:0000256" key="3">
    <source>
        <dbReference type="ARBA" id="ARBA00004868"/>
    </source>
</evidence>
<dbReference type="SUPFAM" id="SSF53613">
    <property type="entry name" value="Ribokinase-like"/>
    <property type="match status" value="1"/>
</dbReference>
<dbReference type="NCBIfam" id="NF006830">
    <property type="entry name" value="PRK09355.1"/>
    <property type="match status" value="1"/>
</dbReference>
<dbReference type="HAMAP" id="MF_00228">
    <property type="entry name" value="Thz_kinase"/>
    <property type="match status" value="1"/>
</dbReference>
<evidence type="ECO:0000256" key="6">
    <source>
        <dbReference type="ARBA" id="ARBA00022741"/>
    </source>
</evidence>
<keyword evidence="9 11" id="KW-0460">Magnesium</keyword>
<proteinExistence type="inferred from homology"/>
<evidence type="ECO:0000256" key="2">
    <source>
        <dbReference type="ARBA" id="ARBA00001946"/>
    </source>
</evidence>
<dbReference type="AlphaFoldDB" id="A0A3D9V3K0"/>
<evidence type="ECO:0000256" key="9">
    <source>
        <dbReference type="ARBA" id="ARBA00022842"/>
    </source>
</evidence>
<evidence type="ECO:0000313" key="13">
    <source>
        <dbReference type="Proteomes" id="UP000256485"/>
    </source>
</evidence>
<keyword evidence="5 11" id="KW-0479">Metal-binding</keyword>
<keyword evidence="8 11" id="KW-0067">ATP-binding</keyword>
<dbReference type="Pfam" id="PF02110">
    <property type="entry name" value="HK"/>
    <property type="match status" value="1"/>
</dbReference>
<dbReference type="InterPro" id="IPR000417">
    <property type="entry name" value="Hyethyz_kinase"/>
</dbReference>
<organism evidence="12 13">
    <name type="scientific">Thermasporomyces composti</name>
    <dbReference type="NCBI Taxonomy" id="696763"/>
    <lineage>
        <taxon>Bacteria</taxon>
        <taxon>Bacillati</taxon>
        <taxon>Actinomycetota</taxon>
        <taxon>Actinomycetes</taxon>
        <taxon>Propionibacteriales</taxon>
        <taxon>Nocardioidaceae</taxon>
        <taxon>Thermasporomyces</taxon>
    </lineage>
</organism>
<comment type="catalytic activity">
    <reaction evidence="1 11">
        <text>5-(2-hydroxyethyl)-4-methylthiazole + ATP = 4-methyl-5-(2-phosphooxyethyl)-thiazole + ADP + H(+)</text>
        <dbReference type="Rhea" id="RHEA:24212"/>
        <dbReference type="ChEBI" id="CHEBI:15378"/>
        <dbReference type="ChEBI" id="CHEBI:17957"/>
        <dbReference type="ChEBI" id="CHEBI:30616"/>
        <dbReference type="ChEBI" id="CHEBI:58296"/>
        <dbReference type="ChEBI" id="CHEBI:456216"/>
        <dbReference type="EC" id="2.7.1.50"/>
    </reaction>
</comment>
<comment type="caution">
    <text evidence="12">The sequence shown here is derived from an EMBL/GenBank/DDBJ whole genome shotgun (WGS) entry which is preliminary data.</text>
</comment>
<name>A0A3D9V3K0_THECX</name>
<dbReference type="CDD" id="cd01170">
    <property type="entry name" value="THZ_kinase"/>
    <property type="match status" value="1"/>
</dbReference>
<keyword evidence="6 11" id="KW-0547">Nucleotide-binding</keyword>
<comment type="function">
    <text evidence="11">Catalyzes the phosphorylation of the hydroxyl group of 4-methyl-5-beta-hydroxyethylthiazole (THZ).</text>
</comment>
<comment type="similarity">
    <text evidence="11">Belongs to the Thz kinase family.</text>
</comment>
<comment type="pathway">
    <text evidence="3 11">Cofactor biosynthesis; thiamine diphosphate biosynthesis; 4-methyl-5-(2-phosphoethyl)-thiazole from 5-(2-hydroxyethyl)-4-methylthiazole: step 1/1.</text>
</comment>
<evidence type="ECO:0000256" key="10">
    <source>
        <dbReference type="ARBA" id="ARBA00022977"/>
    </source>
</evidence>
<keyword evidence="10 11" id="KW-0784">Thiamine biosynthesis</keyword>
<feature type="binding site" evidence="11">
    <location>
        <position position="124"/>
    </location>
    <ligand>
        <name>ATP</name>
        <dbReference type="ChEBI" id="CHEBI:30616"/>
    </ligand>
</feature>
<protein>
    <recommendedName>
        <fullName evidence="11">Hydroxyethylthiazole kinase</fullName>
        <ecNumber evidence="11">2.7.1.50</ecNumber>
    </recommendedName>
    <alternativeName>
        <fullName evidence="11">4-methyl-5-beta-hydroxyethylthiazole kinase</fullName>
        <shortName evidence="11">TH kinase</shortName>
        <shortName evidence="11">Thz kinase</shortName>
    </alternativeName>
</protein>
<reference evidence="12 13" key="1">
    <citation type="submission" date="2018-08" db="EMBL/GenBank/DDBJ databases">
        <title>Sequencing the genomes of 1000 actinobacteria strains.</title>
        <authorList>
            <person name="Klenk H.-P."/>
        </authorList>
    </citation>
    <scope>NUCLEOTIDE SEQUENCE [LARGE SCALE GENOMIC DNA]</scope>
    <source>
        <strain evidence="12 13">DSM 22891</strain>
    </source>
</reference>
<evidence type="ECO:0000313" key="12">
    <source>
        <dbReference type="EMBL" id="REF35273.1"/>
    </source>
</evidence>
<dbReference type="GO" id="GO:0009229">
    <property type="term" value="P:thiamine diphosphate biosynthetic process"/>
    <property type="evidence" value="ECO:0007669"/>
    <property type="project" value="UniProtKB-UniRule"/>
</dbReference>
<evidence type="ECO:0000256" key="5">
    <source>
        <dbReference type="ARBA" id="ARBA00022723"/>
    </source>
</evidence>
<dbReference type="EMBL" id="QTUC01000001">
    <property type="protein sequence ID" value="REF35273.1"/>
    <property type="molecule type" value="Genomic_DNA"/>
</dbReference>
<keyword evidence="13" id="KW-1185">Reference proteome</keyword>
<feature type="binding site" evidence="11">
    <location>
        <position position="49"/>
    </location>
    <ligand>
        <name>substrate</name>
    </ligand>
</feature>
<dbReference type="InterPro" id="IPR029056">
    <property type="entry name" value="Ribokinase-like"/>
</dbReference>
<evidence type="ECO:0000256" key="1">
    <source>
        <dbReference type="ARBA" id="ARBA00001771"/>
    </source>
</evidence>
<evidence type="ECO:0000256" key="11">
    <source>
        <dbReference type="HAMAP-Rule" id="MF_00228"/>
    </source>
</evidence>
<evidence type="ECO:0000256" key="7">
    <source>
        <dbReference type="ARBA" id="ARBA00022777"/>
    </source>
</evidence>
<accession>A0A3D9V3K0</accession>
<dbReference type="GO" id="GO:0005524">
    <property type="term" value="F:ATP binding"/>
    <property type="evidence" value="ECO:0007669"/>
    <property type="project" value="UniProtKB-UniRule"/>
</dbReference>
<dbReference type="Proteomes" id="UP000256485">
    <property type="component" value="Unassembled WGS sequence"/>
</dbReference>
<dbReference type="OrthoDB" id="8909021at2"/>
<dbReference type="EC" id="2.7.1.50" evidence="11"/>
<sequence>MPTTLTADHVADALERLRAEQPLVHCLTNIVAAPLTANALLAVGASPAMVDGPDAGDLARAAAGVLVNIGTVTHATAEGMRAAVRARRDIGGRWVLDPVAAGALPYRAALAAELLDIWAPTVVRGNPSEVLALTGRFGGKGVDSDASPDDAGDAARALAGKHGTTVAVSGPVDYLTDGQRTVRVANGHALLSKVSGAGCVLGALVAGFLAVVDDPLLAATSATVVLTVAGEEAEASGATRPGSFAVALVDQLHAVDAATIRRAARIH</sequence>
<dbReference type="GO" id="GO:0009228">
    <property type="term" value="P:thiamine biosynthetic process"/>
    <property type="evidence" value="ECO:0007669"/>
    <property type="project" value="UniProtKB-KW"/>
</dbReference>
<dbReference type="GO" id="GO:0000287">
    <property type="term" value="F:magnesium ion binding"/>
    <property type="evidence" value="ECO:0007669"/>
    <property type="project" value="UniProtKB-UniRule"/>
</dbReference>
<comment type="cofactor">
    <cofactor evidence="2 11">
        <name>Mg(2+)</name>
        <dbReference type="ChEBI" id="CHEBI:18420"/>
    </cofactor>
</comment>
<evidence type="ECO:0000256" key="8">
    <source>
        <dbReference type="ARBA" id="ARBA00022840"/>
    </source>
</evidence>
<keyword evidence="4 11" id="KW-0808">Transferase</keyword>
<keyword evidence="7 11" id="KW-0418">Kinase</keyword>
<feature type="binding site" evidence="11">
    <location>
        <position position="169"/>
    </location>
    <ligand>
        <name>ATP</name>
        <dbReference type="ChEBI" id="CHEBI:30616"/>
    </ligand>
</feature>
<dbReference type="Gene3D" id="3.40.1190.20">
    <property type="match status" value="1"/>
</dbReference>